<accession>F4R756</accession>
<dbReference type="AlphaFoldDB" id="F4R756"/>
<evidence type="ECO:0000313" key="2">
    <source>
        <dbReference type="Proteomes" id="UP000001072"/>
    </source>
</evidence>
<dbReference type="OrthoDB" id="10489533at2759"/>
<organism evidence="2">
    <name type="scientific">Melampsora larici-populina (strain 98AG31 / pathotype 3-4-7)</name>
    <name type="common">Poplar leaf rust fungus</name>
    <dbReference type="NCBI Taxonomy" id="747676"/>
    <lineage>
        <taxon>Eukaryota</taxon>
        <taxon>Fungi</taxon>
        <taxon>Dikarya</taxon>
        <taxon>Basidiomycota</taxon>
        <taxon>Pucciniomycotina</taxon>
        <taxon>Pucciniomycetes</taxon>
        <taxon>Pucciniales</taxon>
        <taxon>Melampsoraceae</taxon>
        <taxon>Melampsora</taxon>
    </lineage>
</organism>
<dbReference type="GeneID" id="18931656"/>
<keyword evidence="2" id="KW-1185">Reference proteome</keyword>
<dbReference type="RefSeq" id="XP_007405162.1">
    <property type="nucleotide sequence ID" value="XM_007405100.1"/>
</dbReference>
<dbReference type="EMBL" id="GL883092">
    <property type="protein sequence ID" value="EGG11527.1"/>
    <property type="molecule type" value="Genomic_DNA"/>
</dbReference>
<dbReference type="KEGG" id="mlr:MELLADRAFT_70850"/>
<name>F4R756_MELLP</name>
<evidence type="ECO:0000313" key="1">
    <source>
        <dbReference type="EMBL" id="EGG11527.1"/>
    </source>
</evidence>
<sequence length="178" mass="19941">MRWATTSHDRIWSRLISLTSEPTPDPNLLTPLLTHPNLTYLPPSARRDAAAVILKNQYIKITDLQLAWHEGVHKVFTQSQDQIGDEDLMRTWDTQLHHIRALHKAGMSMIPGVLDNMIATHRPMVPAVEEQANVFIEDDESDLSSLDGDDDGDVISGLVHRLDLVDIQAALDPATLDQ</sequence>
<reference evidence="2" key="1">
    <citation type="journal article" date="2011" name="Proc. Natl. Acad. Sci. U.S.A.">
        <title>Obligate biotrophy features unraveled by the genomic analysis of rust fungi.</title>
        <authorList>
            <person name="Duplessis S."/>
            <person name="Cuomo C.A."/>
            <person name="Lin Y.-C."/>
            <person name="Aerts A."/>
            <person name="Tisserant E."/>
            <person name="Veneault-Fourrey C."/>
            <person name="Joly D.L."/>
            <person name="Hacquard S."/>
            <person name="Amselem J."/>
            <person name="Cantarel B.L."/>
            <person name="Chiu R."/>
            <person name="Coutinho P.M."/>
            <person name="Feau N."/>
            <person name="Field M."/>
            <person name="Frey P."/>
            <person name="Gelhaye E."/>
            <person name="Goldberg J."/>
            <person name="Grabherr M.G."/>
            <person name="Kodira C.D."/>
            <person name="Kohler A."/>
            <person name="Kuees U."/>
            <person name="Lindquist E.A."/>
            <person name="Lucas S.M."/>
            <person name="Mago R."/>
            <person name="Mauceli E."/>
            <person name="Morin E."/>
            <person name="Murat C."/>
            <person name="Pangilinan J.L."/>
            <person name="Park R."/>
            <person name="Pearson M."/>
            <person name="Quesneville H."/>
            <person name="Rouhier N."/>
            <person name="Sakthikumar S."/>
            <person name="Salamov A.A."/>
            <person name="Schmutz J."/>
            <person name="Selles B."/>
            <person name="Shapiro H."/>
            <person name="Tanguay P."/>
            <person name="Tuskan G.A."/>
            <person name="Henrissat B."/>
            <person name="Van de Peer Y."/>
            <person name="Rouze P."/>
            <person name="Ellis J.G."/>
            <person name="Dodds P.N."/>
            <person name="Schein J.E."/>
            <person name="Zhong S."/>
            <person name="Hamelin R.C."/>
            <person name="Grigoriev I.V."/>
            <person name="Szabo L.J."/>
            <person name="Martin F."/>
        </authorList>
    </citation>
    <scope>NUCLEOTIDE SEQUENCE [LARGE SCALE GENOMIC DNA]</scope>
    <source>
        <strain evidence="2">98AG31 / pathotype 3-4-7</strain>
    </source>
</reference>
<protein>
    <submittedName>
        <fullName evidence="1">Uncharacterized protein</fullName>
    </submittedName>
</protein>
<dbReference type="HOGENOM" id="CLU_1510937_0_0_1"/>
<dbReference type="Proteomes" id="UP000001072">
    <property type="component" value="Unassembled WGS sequence"/>
</dbReference>
<dbReference type="InParanoid" id="F4R756"/>
<dbReference type="VEuPathDB" id="FungiDB:MELLADRAFT_70850"/>
<gene>
    <name evidence="1" type="ORF">MELLADRAFT_70850</name>
</gene>
<proteinExistence type="predicted"/>